<gene>
    <name evidence="1" type="ORF">Enr13x_08590</name>
</gene>
<reference evidence="1 2" key="1">
    <citation type="submission" date="2019-03" db="EMBL/GenBank/DDBJ databases">
        <title>Deep-cultivation of Planctomycetes and their phenomic and genomic characterization uncovers novel biology.</title>
        <authorList>
            <person name="Wiegand S."/>
            <person name="Jogler M."/>
            <person name="Boedeker C."/>
            <person name="Pinto D."/>
            <person name="Vollmers J."/>
            <person name="Rivas-Marin E."/>
            <person name="Kohn T."/>
            <person name="Peeters S.H."/>
            <person name="Heuer A."/>
            <person name="Rast P."/>
            <person name="Oberbeckmann S."/>
            <person name="Bunk B."/>
            <person name="Jeske O."/>
            <person name="Meyerdierks A."/>
            <person name="Storesund J.E."/>
            <person name="Kallscheuer N."/>
            <person name="Luecker S."/>
            <person name="Lage O.M."/>
            <person name="Pohl T."/>
            <person name="Merkel B.J."/>
            <person name="Hornburger P."/>
            <person name="Mueller R.-W."/>
            <person name="Bruemmer F."/>
            <person name="Labrenz M."/>
            <person name="Spormann A.M."/>
            <person name="Op den Camp H."/>
            <person name="Overmann J."/>
            <person name="Amann R."/>
            <person name="Jetten M.S.M."/>
            <person name="Mascher T."/>
            <person name="Medema M.H."/>
            <person name="Devos D.P."/>
            <person name="Kaster A.-K."/>
            <person name="Ovreas L."/>
            <person name="Rohde M."/>
            <person name="Galperin M.Y."/>
            <person name="Jogler C."/>
        </authorList>
    </citation>
    <scope>NUCLEOTIDE SEQUENCE [LARGE SCALE GENOMIC DNA]</scope>
    <source>
        <strain evidence="1 2">Enr13</strain>
    </source>
</reference>
<dbReference type="KEGG" id="snep:Enr13x_08590"/>
<dbReference type="Proteomes" id="UP000319004">
    <property type="component" value="Chromosome"/>
</dbReference>
<protein>
    <submittedName>
        <fullName evidence="1">Uncharacterized protein</fullName>
    </submittedName>
</protein>
<proteinExistence type="predicted"/>
<name>A0A518HJL8_9BACT</name>
<dbReference type="RefSeq" id="WP_231744075.1">
    <property type="nucleotide sequence ID" value="NZ_CP037423.1"/>
</dbReference>
<sequence>MNGLSGATQQKIKLARASQAIVCRWAEQTSKGNMWDDIVPAILEMACNPESARSKAPAAQKGVQRHLAKKMAILRDPLR</sequence>
<keyword evidence="2" id="KW-1185">Reference proteome</keyword>
<accession>A0A518HJL8</accession>
<dbReference type="EMBL" id="CP037423">
    <property type="protein sequence ID" value="QDV41021.1"/>
    <property type="molecule type" value="Genomic_DNA"/>
</dbReference>
<evidence type="ECO:0000313" key="2">
    <source>
        <dbReference type="Proteomes" id="UP000319004"/>
    </source>
</evidence>
<dbReference type="AlphaFoldDB" id="A0A518HJL8"/>
<organism evidence="1 2">
    <name type="scientific">Stieleria neptunia</name>
    <dbReference type="NCBI Taxonomy" id="2527979"/>
    <lineage>
        <taxon>Bacteria</taxon>
        <taxon>Pseudomonadati</taxon>
        <taxon>Planctomycetota</taxon>
        <taxon>Planctomycetia</taxon>
        <taxon>Pirellulales</taxon>
        <taxon>Pirellulaceae</taxon>
        <taxon>Stieleria</taxon>
    </lineage>
</organism>
<evidence type="ECO:0000313" key="1">
    <source>
        <dbReference type="EMBL" id="QDV41021.1"/>
    </source>
</evidence>